<dbReference type="SUPFAM" id="SSF52540">
    <property type="entry name" value="P-loop containing nucleoside triphosphate hydrolases"/>
    <property type="match status" value="1"/>
</dbReference>
<accession>A0ABT7V8Q6</accession>
<proteinExistence type="predicted"/>
<sequence>MSAVWLACCNLDDYELVRREVERRDSAARLLRVGRLEELLSVAEALPCARGGAVLWLRGVSTDLLSAAIQALSSGCERRIIVGVEALDPVTILRCLEAGATEVVAMDDAEVGAGRDVWACLDGRRPVTRFGSSGPDDGEASVSSRGQDRQKESGEDRRVGGSDGGRAQASIDEGADEFDDLDEPPWDEYVEVLDARERRDDAFPGAGRLEFSDRPEGDAREDVRRGGMAQDDAICSPEQTGRLDGAKAIDCPGDARASDKDARRGTADGAASLKESGDHHPSGGGGPAGVAPVIVGLSGRGGCGLTTLIAAMAYTASQLGLRTAVLDLDLMFGDVYVMLGAEAHHDLALLSQTDRGRLTEDEVVRASMRIGPNLTLWGPVAVPEQAEAMGPAVEELIDVLRREADVIFVDTSTHWSDPVAAAVSVADRCLMVGDASVATADSLSRVIELAGRVGVPRTRMTSVFCRFGSAGCGEDAAMRFEVSVALSSRARVADGGVEVRELASFGRIDEVVAKPGAFADSIQALTRDVLRELGCAVKGAPAAPPAPEKRQRLQLPWHKVAGDAR</sequence>
<keyword evidence="5" id="KW-1185">Reference proteome</keyword>
<feature type="compositionally biased region" description="Acidic residues" evidence="3">
    <location>
        <begin position="173"/>
        <end position="185"/>
    </location>
</feature>
<evidence type="ECO:0008006" key="6">
    <source>
        <dbReference type="Google" id="ProtNLM"/>
    </source>
</evidence>
<reference evidence="5" key="1">
    <citation type="submission" date="2023-06" db="EMBL/GenBank/DDBJ databases">
        <title>Identification and characterization of horizontal gene transfer across gut microbiota members of farm animals based on homology search.</title>
        <authorList>
            <person name="Zeman M."/>
            <person name="Kubasova T."/>
            <person name="Jahodarova E."/>
            <person name="Nykrynova M."/>
            <person name="Rychlik I."/>
        </authorList>
    </citation>
    <scope>NUCLEOTIDE SEQUENCE [LARGE SCALE GENOMIC DNA]</scope>
    <source>
        <strain evidence="5">154_Feed</strain>
    </source>
</reference>
<gene>
    <name evidence="4" type="ORF">QUW28_05120</name>
</gene>
<feature type="compositionally biased region" description="Basic and acidic residues" evidence="3">
    <location>
        <begin position="256"/>
        <end position="266"/>
    </location>
</feature>
<reference evidence="4 5" key="2">
    <citation type="submission" date="2023-06" db="EMBL/GenBank/DDBJ databases">
        <authorList>
            <person name="Zeman M."/>
            <person name="Kubasova T."/>
            <person name="Jahodarova E."/>
            <person name="Nykrynova M."/>
            <person name="Rychlik I."/>
        </authorList>
    </citation>
    <scope>NUCLEOTIDE SEQUENCE [LARGE SCALE GENOMIC DNA]</scope>
    <source>
        <strain evidence="4 5">154_Feed</strain>
    </source>
</reference>
<dbReference type="InterPro" id="IPR050625">
    <property type="entry name" value="ParA/MinD_ATPase"/>
</dbReference>
<feature type="compositionally biased region" description="Basic and acidic residues" evidence="3">
    <location>
        <begin position="146"/>
        <end position="160"/>
    </location>
</feature>
<feature type="region of interest" description="Disordered" evidence="3">
    <location>
        <begin position="539"/>
        <end position="565"/>
    </location>
</feature>
<organism evidence="4 5">
    <name type="scientific">Enorma phocaeensis</name>
    <dbReference type="NCBI Taxonomy" id="1871019"/>
    <lineage>
        <taxon>Bacteria</taxon>
        <taxon>Bacillati</taxon>
        <taxon>Actinomycetota</taxon>
        <taxon>Coriobacteriia</taxon>
        <taxon>Coriobacteriales</taxon>
        <taxon>Coriobacteriaceae</taxon>
        <taxon>Enorma</taxon>
    </lineage>
</organism>
<dbReference type="EMBL" id="JAUDDZ010000005">
    <property type="protein sequence ID" value="MDM8274880.1"/>
    <property type="molecule type" value="Genomic_DNA"/>
</dbReference>
<evidence type="ECO:0000313" key="4">
    <source>
        <dbReference type="EMBL" id="MDM8274880.1"/>
    </source>
</evidence>
<dbReference type="Proteomes" id="UP001529421">
    <property type="component" value="Unassembled WGS sequence"/>
</dbReference>
<evidence type="ECO:0000313" key="5">
    <source>
        <dbReference type="Proteomes" id="UP001529421"/>
    </source>
</evidence>
<keyword evidence="1" id="KW-0547">Nucleotide-binding</keyword>
<protein>
    <recommendedName>
        <fullName evidence="6">P-loop NTPase</fullName>
    </recommendedName>
</protein>
<dbReference type="PANTHER" id="PTHR43384">
    <property type="entry name" value="SEPTUM SITE-DETERMINING PROTEIN MIND HOMOLOG, CHLOROPLASTIC-RELATED"/>
    <property type="match status" value="1"/>
</dbReference>
<feature type="region of interest" description="Disordered" evidence="3">
    <location>
        <begin position="204"/>
        <end position="287"/>
    </location>
</feature>
<dbReference type="Gene3D" id="3.40.50.300">
    <property type="entry name" value="P-loop containing nucleotide triphosphate hydrolases"/>
    <property type="match status" value="1"/>
</dbReference>
<feature type="region of interest" description="Disordered" evidence="3">
    <location>
        <begin position="128"/>
        <end position="185"/>
    </location>
</feature>
<keyword evidence="2" id="KW-0067">ATP-binding</keyword>
<dbReference type="PANTHER" id="PTHR43384:SF6">
    <property type="entry name" value="SEPTUM SITE-DETERMINING PROTEIN MIND HOMOLOG, CHLOROPLASTIC"/>
    <property type="match status" value="1"/>
</dbReference>
<name>A0ABT7V8Q6_9ACTN</name>
<dbReference type="RefSeq" id="WP_289544989.1">
    <property type="nucleotide sequence ID" value="NZ_JAUDDZ010000005.1"/>
</dbReference>
<comment type="caution">
    <text evidence="4">The sequence shown here is derived from an EMBL/GenBank/DDBJ whole genome shotgun (WGS) entry which is preliminary data.</text>
</comment>
<evidence type="ECO:0000256" key="2">
    <source>
        <dbReference type="ARBA" id="ARBA00022840"/>
    </source>
</evidence>
<dbReference type="InterPro" id="IPR027417">
    <property type="entry name" value="P-loop_NTPase"/>
</dbReference>
<evidence type="ECO:0000256" key="1">
    <source>
        <dbReference type="ARBA" id="ARBA00022741"/>
    </source>
</evidence>
<evidence type="ECO:0000256" key="3">
    <source>
        <dbReference type="SAM" id="MobiDB-lite"/>
    </source>
</evidence>
<feature type="compositionally biased region" description="Basic and acidic residues" evidence="3">
    <location>
        <begin position="210"/>
        <end position="225"/>
    </location>
</feature>